<dbReference type="Proteomes" id="UP000270094">
    <property type="component" value="Unassembled WGS sequence"/>
</dbReference>
<evidence type="ECO:0000313" key="1">
    <source>
        <dbReference type="EMBL" id="VDM69149.1"/>
    </source>
</evidence>
<name>A0A3P7IQ62_STRVU</name>
<organism evidence="1 2">
    <name type="scientific">Strongylus vulgaris</name>
    <name type="common">Blood worm</name>
    <dbReference type="NCBI Taxonomy" id="40348"/>
    <lineage>
        <taxon>Eukaryota</taxon>
        <taxon>Metazoa</taxon>
        <taxon>Ecdysozoa</taxon>
        <taxon>Nematoda</taxon>
        <taxon>Chromadorea</taxon>
        <taxon>Rhabditida</taxon>
        <taxon>Rhabditina</taxon>
        <taxon>Rhabditomorpha</taxon>
        <taxon>Strongyloidea</taxon>
        <taxon>Strongylidae</taxon>
        <taxon>Strongylus</taxon>
    </lineage>
</organism>
<dbReference type="EMBL" id="UYYB01011248">
    <property type="protein sequence ID" value="VDM69149.1"/>
    <property type="molecule type" value="Genomic_DNA"/>
</dbReference>
<evidence type="ECO:0000313" key="2">
    <source>
        <dbReference type="Proteomes" id="UP000270094"/>
    </source>
</evidence>
<dbReference type="InterPro" id="IPR013320">
    <property type="entry name" value="ConA-like_dom_sf"/>
</dbReference>
<dbReference type="SUPFAM" id="SSF49899">
    <property type="entry name" value="Concanavalin A-like lectins/glucanases"/>
    <property type="match status" value="1"/>
</dbReference>
<proteinExistence type="predicted"/>
<protein>
    <recommendedName>
        <fullName evidence="3">MAM domain-containing protein</fullName>
    </recommendedName>
</protein>
<gene>
    <name evidence="1" type="ORF">SVUK_LOCUS4147</name>
</gene>
<reference evidence="1 2" key="1">
    <citation type="submission" date="2018-11" db="EMBL/GenBank/DDBJ databases">
        <authorList>
            <consortium name="Pathogen Informatics"/>
        </authorList>
    </citation>
    <scope>NUCLEOTIDE SEQUENCE [LARGE SCALE GENOMIC DNA]</scope>
</reference>
<feature type="non-terminal residue" evidence="1">
    <location>
        <position position="1"/>
    </location>
</feature>
<sequence>HHESHIPLAPDTVDVEKPKRAPFPNKKLLACQLLACTFGNSMCQYRNYENISMSLAEWKLGNHRVGNIHTGIKIDDDDSAGGFLFVGTDSSTLGLTTYILESPKFVLTDDVKLLFDVYRRSKDITLQLCLNSPFYCPFSISPFDKHVHWKQGESFVIPKATTKVCCVGLLENNIFFKAIQWRKFKWLAIDNIRLIGC</sequence>
<dbReference type="AlphaFoldDB" id="A0A3P7IQ62"/>
<evidence type="ECO:0008006" key="3">
    <source>
        <dbReference type="Google" id="ProtNLM"/>
    </source>
</evidence>
<accession>A0A3P7IQ62</accession>
<keyword evidence="2" id="KW-1185">Reference proteome</keyword>
<dbReference type="OrthoDB" id="5870079at2759"/>
<dbReference type="Gene3D" id="2.60.120.200">
    <property type="match status" value="1"/>
</dbReference>